<evidence type="ECO:0000313" key="3">
    <source>
        <dbReference type="EMBL" id="MFC4698829.1"/>
    </source>
</evidence>
<dbReference type="Pfam" id="PF00563">
    <property type="entry name" value="EAL"/>
    <property type="match status" value="1"/>
</dbReference>
<evidence type="ECO:0000313" key="4">
    <source>
        <dbReference type="Proteomes" id="UP001595897"/>
    </source>
</evidence>
<dbReference type="EMBL" id="JBHSGU010000002">
    <property type="protein sequence ID" value="MFC4698829.1"/>
    <property type="molecule type" value="Genomic_DNA"/>
</dbReference>
<proteinExistence type="predicted"/>
<reference evidence="4" key="1">
    <citation type="journal article" date="2019" name="Int. J. Syst. Evol. Microbiol.">
        <title>The Global Catalogue of Microorganisms (GCM) 10K type strain sequencing project: providing services to taxonomists for standard genome sequencing and annotation.</title>
        <authorList>
            <consortium name="The Broad Institute Genomics Platform"/>
            <consortium name="The Broad Institute Genome Sequencing Center for Infectious Disease"/>
            <person name="Wu L."/>
            <person name="Ma J."/>
        </authorList>
    </citation>
    <scope>NUCLEOTIDE SEQUENCE [LARGE SCALE GENOMIC DNA]</scope>
    <source>
        <strain evidence="4">KACC 12507</strain>
    </source>
</reference>
<dbReference type="SUPFAM" id="SSF109604">
    <property type="entry name" value="HD-domain/PDEase-like"/>
    <property type="match status" value="1"/>
</dbReference>
<dbReference type="PANTHER" id="PTHR33525:SF4">
    <property type="entry name" value="CYCLIC DI-GMP PHOSPHODIESTERASE CDGJ"/>
    <property type="match status" value="1"/>
</dbReference>
<dbReference type="Proteomes" id="UP001595897">
    <property type="component" value="Unassembled WGS sequence"/>
</dbReference>
<dbReference type="PIRSF" id="PIRSF003180">
    <property type="entry name" value="DiGMPpdiest_YuxH"/>
    <property type="match status" value="1"/>
</dbReference>
<dbReference type="Gene3D" id="3.20.20.450">
    <property type="entry name" value="EAL domain"/>
    <property type="match status" value="1"/>
</dbReference>
<dbReference type="InterPro" id="IPR013976">
    <property type="entry name" value="HDOD"/>
</dbReference>
<dbReference type="PROSITE" id="PS50883">
    <property type="entry name" value="EAL"/>
    <property type="match status" value="1"/>
</dbReference>
<sequence>MAFFAARQPILDANKSLFGYELLFRNSMENAFPNVDEEKATSKMIEGLYLNLGLDRIADDKLAFINFTKSSIMEGHPSLLPANKVVIEVLESVQPSDKVYSRLKSLHAKGFILALDDFIHNPDWERFYPLCQVIKIDCLNIDERQLADIVAVAARHPHLKLLAEKVENTEVFEQYKALGFSLFQGYFFSKPEVIKSVSLNSSQTLLSSLLSEISKLEPNLNEVVNMFELDPGLSFKLLRYAQSPFFQRRKKIESIRQAVIMLGKSELERFVSLLFAATFGEAKPDELIRLSLQRAKFCEVFAERTTFKSKLSSAFLVGMLSLLDAMLDANLATVISQLPLSSDIKVALVRHQGWLADCIKLCKQFEQADWQGMLEGCAMYDVDYESMLEAYNEAIAWSEKRLAMLQ</sequence>
<dbReference type="SUPFAM" id="SSF141868">
    <property type="entry name" value="EAL domain-like"/>
    <property type="match status" value="1"/>
</dbReference>
<dbReference type="PROSITE" id="PS51833">
    <property type="entry name" value="HDOD"/>
    <property type="match status" value="1"/>
</dbReference>
<dbReference type="InterPro" id="IPR001633">
    <property type="entry name" value="EAL_dom"/>
</dbReference>
<evidence type="ECO:0000259" key="2">
    <source>
        <dbReference type="PROSITE" id="PS51833"/>
    </source>
</evidence>
<dbReference type="RefSeq" id="WP_382405507.1">
    <property type="nucleotide sequence ID" value="NZ_JBHSGU010000002.1"/>
</dbReference>
<feature type="domain" description="HDOD" evidence="2">
    <location>
        <begin position="199"/>
        <end position="386"/>
    </location>
</feature>
<name>A0ABV9LRL3_9ALTE</name>
<dbReference type="SMART" id="SM00052">
    <property type="entry name" value="EAL"/>
    <property type="match status" value="1"/>
</dbReference>
<dbReference type="Gene3D" id="1.10.3210.10">
    <property type="entry name" value="Hypothetical protein af1432"/>
    <property type="match status" value="1"/>
</dbReference>
<protein>
    <submittedName>
        <fullName evidence="3">EAL and HDOD domain-containing protein</fullName>
    </submittedName>
</protein>
<dbReference type="Pfam" id="PF08668">
    <property type="entry name" value="HDOD"/>
    <property type="match status" value="1"/>
</dbReference>
<dbReference type="InterPro" id="IPR052340">
    <property type="entry name" value="RNase_Y/CdgJ"/>
</dbReference>
<gene>
    <name evidence="3" type="ORF">ACFO4O_01470</name>
</gene>
<dbReference type="InterPro" id="IPR014408">
    <property type="entry name" value="dGMP_Pdiesterase_EAL/HD-GYP"/>
</dbReference>
<comment type="caution">
    <text evidence="3">The sequence shown here is derived from an EMBL/GenBank/DDBJ whole genome shotgun (WGS) entry which is preliminary data.</text>
</comment>
<feature type="domain" description="EAL" evidence="1">
    <location>
        <begin position="1"/>
        <end position="205"/>
    </location>
</feature>
<organism evidence="3 4">
    <name type="scientific">Glaciecola siphonariae</name>
    <dbReference type="NCBI Taxonomy" id="521012"/>
    <lineage>
        <taxon>Bacteria</taxon>
        <taxon>Pseudomonadati</taxon>
        <taxon>Pseudomonadota</taxon>
        <taxon>Gammaproteobacteria</taxon>
        <taxon>Alteromonadales</taxon>
        <taxon>Alteromonadaceae</taxon>
        <taxon>Glaciecola</taxon>
    </lineage>
</organism>
<accession>A0ABV9LRL3</accession>
<dbReference type="InterPro" id="IPR035919">
    <property type="entry name" value="EAL_sf"/>
</dbReference>
<keyword evidence="4" id="KW-1185">Reference proteome</keyword>
<dbReference type="PANTHER" id="PTHR33525">
    <property type="match status" value="1"/>
</dbReference>
<evidence type="ECO:0000259" key="1">
    <source>
        <dbReference type="PROSITE" id="PS50883"/>
    </source>
</evidence>